<dbReference type="AlphaFoldDB" id="A0A1H2TBT8"/>
<dbReference type="GO" id="GO:0016740">
    <property type="term" value="F:transferase activity"/>
    <property type="evidence" value="ECO:0007669"/>
    <property type="project" value="UniProtKB-KW"/>
</dbReference>
<evidence type="ECO:0000313" key="1">
    <source>
        <dbReference type="EMBL" id="SDW41155.1"/>
    </source>
</evidence>
<dbReference type="STRING" id="60137.SAMN04488041_102114"/>
<dbReference type="Pfam" id="PF11316">
    <property type="entry name" value="Rhamno_transf"/>
    <property type="match status" value="1"/>
</dbReference>
<reference evidence="2" key="1">
    <citation type="submission" date="2016-10" db="EMBL/GenBank/DDBJ databases">
        <authorList>
            <person name="Varghese N."/>
            <person name="Submissions S."/>
        </authorList>
    </citation>
    <scope>NUCLEOTIDE SEQUENCE [LARGE SCALE GENOMIC DNA]</scope>
    <source>
        <strain evidence="2">DSM 10014</strain>
    </source>
</reference>
<accession>A0A1H2TBT8</accession>
<keyword evidence="1" id="KW-0808">Transferase</keyword>
<proteinExistence type="predicted"/>
<sequence length="273" mass="31249">MSQSTEILVSTRFSFLGASGWQSDFSKDAAMLFDKNRLLRRLWLFNNIALASLASQTDDNFHHFILSSDQMPDWAKSELTDMCEDRLGAGKFTIQFAPQGPARKFQRHAIAKFAGSDPVAQVVLDDDDGLSSDFIATLRAHLAQAEPLEAEGTPHFYTFPKGYALGLRDDEVQLWAHRFKFINLGLTMVGRKDHKNIFGIGHMDAPKRFGYTSDTRKLMYIRTLSDVNDSRVSVGERWTEVENWRDDEDFKSRFPWMLDVPFKEFNDFDSLAQ</sequence>
<name>A0A1H2TBT8_9RHOB</name>
<dbReference type="RefSeq" id="WP_074634873.1">
    <property type="nucleotide sequence ID" value="NZ_CP160849.1"/>
</dbReference>
<gene>
    <name evidence="1" type="ORF">SAMN04488041_102114</name>
</gene>
<organism evidence="1 2">
    <name type="scientific">Sulfitobacter pontiacus</name>
    <dbReference type="NCBI Taxonomy" id="60137"/>
    <lineage>
        <taxon>Bacteria</taxon>
        <taxon>Pseudomonadati</taxon>
        <taxon>Pseudomonadota</taxon>
        <taxon>Alphaproteobacteria</taxon>
        <taxon>Rhodobacterales</taxon>
        <taxon>Roseobacteraceae</taxon>
        <taxon>Sulfitobacter</taxon>
    </lineage>
</organism>
<protein>
    <submittedName>
        <fullName evidence="1">Putative rhamnosyl transferase</fullName>
    </submittedName>
</protein>
<evidence type="ECO:0000313" key="2">
    <source>
        <dbReference type="Proteomes" id="UP000183076"/>
    </source>
</evidence>
<dbReference type="GeneID" id="94022165"/>
<dbReference type="InterPro" id="IPR021466">
    <property type="entry name" value="Put_rhamnosyl_transferase"/>
</dbReference>
<dbReference type="EMBL" id="FNNB01000002">
    <property type="protein sequence ID" value="SDW41155.1"/>
    <property type="molecule type" value="Genomic_DNA"/>
</dbReference>
<dbReference type="Proteomes" id="UP000183076">
    <property type="component" value="Unassembled WGS sequence"/>
</dbReference>